<feature type="compositionally biased region" description="Polar residues" evidence="1">
    <location>
        <begin position="28"/>
        <end position="40"/>
    </location>
</feature>
<feature type="compositionally biased region" description="Basic and acidic residues" evidence="1">
    <location>
        <begin position="1"/>
        <end position="10"/>
    </location>
</feature>
<accession>A0A4Z1PNK2</accession>
<evidence type="ECO:0000256" key="1">
    <source>
        <dbReference type="SAM" id="MobiDB-lite"/>
    </source>
</evidence>
<organism evidence="2 3">
    <name type="scientific">Venturia nashicola</name>
    <dbReference type="NCBI Taxonomy" id="86259"/>
    <lineage>
        <taxon>Eukaryota</taxon>
        <taxon>Fungi</taxon>
        <taxon>Dikarya</taxon>
        <taxon>Ascomycota</taxon>
        <taxon>Pezizomycotina</taxon>
        <taxon>Dothideomycetes</taxon>
        <taxon>Pleosporomycetidae</taxon>
        <taxon>Venturiales</taxon>
        <taxon>Venturiaceae</taxon>
        <taxon>Venturia</taxon>
    </lineage>
</organism>
<dbReference type="Proteomes" id="UP000298493">
    <property type="component" value="Unassembled WGS sequence"/>
</dbReference>
<name>A0A4Z1PNK2_9PEZI</name>
<keyword evidence="3" id="KW-1185">Reference proteome</keyword>
<gene>
    <name evidence="2" type="ORF">E6O75_ATG02339</name>
</gene>
<protein>
    <submittedName>
        <fullName evidence="2">Uncharacterized protein</fullName>
    </submittedName>
</protein>
<feature type="compositionally biased region" description="Polar residues" evidence="1">
    <location>
        <begin position="99"/>
        <end position="117"/>
    </location>
</feature>
<reference evidence="2 3" key="1">
    <citation type="submission" date="2019-04" db="EMBL/GenBank/DDBJ databases">
        <title>High contiguity whole genome sequence and gene annotation resource for two Venturia nashicola isolates.</title>
        <authorList>
            <person name="Prokchorchik M."/>
            <person name="Won K."/>
            <person name="Lee Y."/>
            <person name="Choi E.D."/>
            <person name="Segonzac C."/>
            <person name="Sohn K.H."/>
        </authorList>
    </citation>
    <scope>NUCLEOTIDE SEQUENCE [LARGE SCALE GENOMIC DNA]</scope>
    <source>
        <strain evidence="2 3">PRI2</strain>
    </source>
</reference>
<evidence type="ECO:0000313" key="3">
    <source>
        <dbReference type="Proteomes" id="UP000298493"/>
    </source>
</evidence>
<feature type="region of interest" description="Disordered" evidence="1">
    <location>
        <begin position="1"/>
        <end position="132"/>
    </location>
</feature>
<comment type="caution">
    <text evidence="2">The sequence shown here is derived from an EMBL/GenBank/DDBJ whole genome shotgun (WGS) entry which is preliminary data.</text>
</comment>
<proteinExistence type="predicted"/>
<dbReference type="AlphaFoldDB" id="A0A4Z1PNK2"/>
<evidence type="ECO:0000313" key="2">
    <source>
        <dbReference type="EMBL" id="TID23974.1"/>
    </source>
</evidence>
<sequence>MNSPGRDPEKSAYGQVWSDGTFLRQNRPKSGNQQASSPNAVDSPAPQGSLKRKRGRRSTKEDGNQSPDSDGNDILNPKEPHPFPPPPAAHGASAAATRRPSNVDQDHSSNINDAQFQPPSASSGGLGPGIRRPSLAAQNAFFARHPEYSDSSNRTPRWQDRLDELNQSHQDRDDGRSQIMAPTAPAPYTIPVAQMLPLSHQVDAKSGSESGCSFDSLFDERPVKKVNHSKTYRGTAMSVPTTTMSSFVSDAHHFLAAQRPKFSFAQKNAEARLGRDLSVEEADRIGAAWHDVERAITEFKIEAVRQKMM</sequence>
<dbReference type="EMBL" id="SNSC02000005">
    <property type="protein sequence ID" value="TID23974.1"/>
    <property type="molecule type" value="Genomic_DNA"/>
</dbReference>